<dbReference type="EMBL" id="CAJPWZ010001295">
    <property type="protein sequence ID" value="CAG2212349.1"/>
    <property type="molecule type" value="Genomic_DNA"/>
</dbReference>
<proteinExistence type="predicted"/>
<name>A0A8S3RT36_MYTED</name>
<evidence type="ECO:0000313" key="3">
    <source>
        <dbReference type="Proteomes" id="UP000683360"/>
    </source>
</evidence>
<feature type="chain" id="PRO_5035814375" evidence="1">
    <location>
        <begin position="25"/>
        <end position="182"/>
    </location>
</feature>
<keyword evidence="1" id="KW-0732">Signal</keyword>
<dbReference type="OrthoDB" id="10431529at2759"/>
<evidence type="ECO:0000313" key="2">
    <source>
        <dbReference type="EMBL" id="CAG2212349.1"/>
    </source>
</evidence>
<keyword evidence="3" id="KW-1185">Reference proteome</keyword>
<sequence length="182" mass="20883">MTLVVGKRMLQSVAILILVPIVYTEYDFKCPENLNRIIRGNRYCETKGKNYSCLLDLQHVAYRESCLYKSDFVRMGQKYIIKGYRRNTNCSASRYQPFKFYSSKLSKCVFIKSSCSEEGQRISAPGSTTTDRTCGCDHTEGYTFLVPPKRYRSCIPEQEDCTCYAISCPKNNVLTFGKIKNS</sequence>
<reference evidence="2" key="1">
    <citation type="submission" date="2021-03" db="EMBL/GenBank/DDBJ databases">
        <authorList>
            <person name="Bekaert M."/>
        </authorList>
    </citation>
    <scope>NUCLEOTIDE SEQUENCE</scope>
</reference>
<dbReference type="Gene3D" id="2.10.50.10">
    <property type="entry name" value="Tumor Necrosis Factor Receptor, subunit A, domain 2"/>
    <property type="match status" value="1"/>
</dbReference>
<dbReference type="Proteomes" id="UP000683360">
    <property type="component" value="Unassembled WGS sequence"/>
</dbReference>
<dbReference type="AlphaFoldDB" id="A0A8S3RT36"/>
<organism evidence="2 3">
    <name type="scientific">Mytilus edulis</name>
    <name type="common">Blue mussel</name>
    <dbReference type="NCBI Taxonomy" id="6550"/>
    <lineage>
        <taxon>Eukaryota</taxon>
        <taxon>Metazoa</taxon>
        <taxon>Spiralia</taxon>
        <taxon>Lophotrochozoa</taxon>
        <taxon>Mollusca</taxon>
        <taxon>Bivalvia</taxon>
        <taxon>Autobranchia</taxon>
        <taxon>Pteriomorphia</taxon>
        <taxon>Mytilida</taxon>
        <taxon>Mytiloidea</taxon>
        <taxon>Mytilidae</taxon>
        <taxon>Mytilinae</taxon>
        <taxon>Mytilus</taxon>
    </lineage>
</organism>
<protein>
    <submittedName>
        <fullName evidence="2">Uncharacterized protein</fullName>
    </submittedName>
</protein>
<gene>
    <name evidence="2" type="ORF">MEDL_26345</name>
</gene>
<accession>A0A8S3RT36</accession>
<feature type="signal peptide" evidence="1">
    <location>
        <begin position="1"/>
        <end position="24"/>
    </location>
</feature>
<comment type="caution">
    <text evidence="2">The sequence shown here is derived from an EMBL/GenBank/DDBJ whole genome shotgun (WGS) entry which is preliminary data.</text>
</comment>
<evidence type="ECO:0000256" key="1">
    <source>
        <dbReference type="SAM" id="SignalP"/>
    </source>
</evidence>